<dbReference type="SUPFAM" id="SSF118196">
    <property type="entry name" value="YaeB-like"/>
    <property type="match status" value="1"/>
</dbReference>
<comment type="similarity">
    <text evidence="2">Belongs to the tRNA methyltransferase O family.</text>
</comment>
<dbReference type="PANTHER" id="PTHR12818">
    <property type="entry name" value="TRNA (ADENINE(37)-N6)-METHYLTRANSFERASE"/>
    <property type="match status" value="1"/>
</dbReference>
<organism evidence="4 5">
    <name type="scientific">Ohessyouella blattaphilus</name>
    <dbReference type="NCBI Taxonomy" id="2949333"/>
    <lineage>
        <taxon>Bacteria</taxon>
        <taxon>Bacillati</taxon>
        <taxon>Bacillota</taxon>
        <taxon>Clostridia</taxon>
        <taxon>Lachnospirales</taxon>
        <taxon>Lachnospiraceae</taxon>
        <taxon>Ohessyouella</taxon>
    </lineage>
</organism>
<dbReference type="Pfam" id="PF01980">
    <property type="entry name" value="TrmO_N"/>
    <property type="match status" value="1"/>
</dbReference>
<dbReference type="InterPro" id="IPR036414">
    <property type="entry name" value="YaeB_N_sf"/>
</dbReference>
<sequence length="162" mass="18333">MQKFQVSPIGTVHVNEKGMSIEVKREYLPALQALEGFSHLNVVWWFSDFDSEEARAVLEVPQPYAQAPKVMGIFATRSPVRPNPLALTTVEVIHIDYENGMIHIGYIDANDGSPVLDIKPYTPSLDRVETPGVPAWCSHWPKSIEESAKFDWESEFLFSEDQ</sequence>
<accession>A0ABT1EG83</accession>
<reference evidence="4 5" key="1">
    <citation type="journal article" date="2022" name="Genome Biol. Evol.">
        <title>Host diet, physiology and behaviors set the stage for Lachnospiraceae cladogenesis.</title>
        <authorList>
            <person name="Vera-Ponce De Leon A."/>
            <person name="Schneider M."/>
            <person name="Jahnes B.C."/>
            <person name="Sadowski V."/>
            <person name="Camuy-Velez L.A."/>
            <person name="Duan J."/>
            <person name="Sabree Z.L."/>
        </authorList>
    </citation>
    <scope>NUCLEOTIDE SEQUENCE [LARGE SCALE GENOMIC DNA]</scope>
    <source>
        <strain evidence="4 5">PAL227</strain>
    </source>
</reference>
<comment type="caution">
    <text evidence="4">The sequence shown here is derived from an EMBL/GenBank/DDBJ whole genome shotgun (WGS) entry which is preliminary data.</text>
</comment>
<proteinExistence type="inferred from homology"/>
<dbReference type="CDD" id="cd09281">
    <property type="entry name" value="UPF0066"/>
    <property type="match status" value="1"/>
</dbReference>
<protein>
    <submittedName>
        <fullName evidence="4">tRNA (N6-threonylcarbamoyladenosine(37)-N6)-methyltransferase TrmO</fullName>
    </submittedName>
</protein>
<feature type="domain" description="TsaA-like" evidence="3">
    <location>
        <begin position="6"/>
        <end position="130"/>
    </location>
</feature>
<keyword evidence="5" id="KW-1185">Reference proteome</keyword>
<evidence type="ECO:0000259" key="3">
    <source>
        <dbReference type="PROSITE" id="PS51668"/>
    </source>
</evidence>
<dbReference type="NCBIfam" id="TIGR00104">
    <property type="entry name" value="tRNA_TsaA"/>
    <property type="match status" value="1"/>
</dbReference>
<evidence type="ECO:0000256" key="2">
    <source>
        <dbReference type="ARBA" id="ARBA00033753"/>
    </source>
</evidence>
<evidence type="ECO:0000313" key="4">
    <source>
        <dbReference type="EMBL" id="MCP1109521.1"/>
    </source>
</evidence>
<dbReference type="Proteomes" id="UP001523565">
    <property type="component" value="Unassembled WGS sequence"/>
</dbReference>
<dbReference type="InterPro" id="IPR036413">
    <property type="entry name" value="YaeB-like_sf"/>
</dbReference>
<evidence type="ECO:0000256" key="1">
    <source>
        <dbReference type="ARBA" id="ARBA00022691"/>
    </source>
</evidence>
<evidence type="ECO:0000313" key="5">
    <source>
        <dbReference type="Proteomes" id="UP001523565"/>
    </source>
</evidence>
<name>A0ABT1EG83_9FIRM</name>
<dbReference type="RefSeq" id="WP_262068428.1">
    <property type="nucleotide sequence ID" value="NZ_JAMXOC010000004.1"/>
</dbReference>
<dbReference type="EMBL" id="JAMZFV010000004">
    <property type="protein sequence ID" value="MCP1109521.1"/>
    <property type="molecule type" value="Genomic_DNA"/>
</dbReference>
<dbReference type="Gene3D" id="2.40.30.70">
    <property type="entry name" value="YaeB-like"/>
    <property type="match status" value="1"/>
</dbReference>
<dbReference type="InterPro" id="IPR040372">
    <property type="entry name" value="YaeB-like"/>
</dbReference>
<dbReference type="PANTHER" id="PTHR12818:SF0">
    <property type="entry name" value="TRNA (ADENINE(37)-N6)-METHYLTRANSFERASE"/>
    <property type="match status" value="1"/>
</dbReference>
<dbReference type="PROSITE" id="PS51668">
    <property type="entry name" value="TSAA_2"/>
    <property type="match status" value="1"/>
</dbReference>
<dbReference type="InterPro" id="IPR023370">
    <property type="entry name" value="TrmO-like_N"/>
</dbReference>
<gene>
    <name evidence="4" type="primary">tsaA</name>
    <name evidence="4" type="ORF">NK118_04560</name>
</gene>
<keyword evidence="1" id="KW-0949">S-adenosyl-L-methionine</keyword>